<sequence>MTMFKKTDPNPQLDIFTAPSMQLGSRASKKYSDPNSWHNQFYSLVTTKIDEEIFKPLFPEGKKSGRPNASIRILVAMSVLKEGFGCSDEDLFEKCEFDLLTRKALGMELLTDVTPSIDTYYLFRRRICEYQERTGIDLMQLCFEQLAGNQVRLLKISGKCVRMDSKLIGSNIACQSRYELIHTTLVKFLKTCTLTHLSPEQEERAKEYLKEDSSKTVYRSDSDTLQSNLARIGNFIMEMLAAFPATSPAHDLLQRLFDEQYVVMDGKAVLRDKKEVKADSLQNPNDPDATYRSKNDQKVQGYVTNITETVEEGKPNIITSVQVETAVFADCHFLQEAVENSERVTDSTIKDLYADGAYQSPDNREFAKNHNAMQLKTGKMQGGCRWELIPHDEDGLTIREIATGNTYEAVKAVTKQGSRKRWRIPWNNKTGWRYFEDKDIKAYQLRKQIESLPLEEQHKRNNVEAAMFQYCFHTRNGKTRYRGLLKHRMHAYSRCMWMNLRRMVIFQISTFRRSIFALFGPIREAFGSFKAIFRKIFTSGADCYVSLRMTTLVRLDSKYAPF</sequence>
<dbReference type="PANTHER" id="PTHR35604">
    <property type="entry name" value="TRANSPOSASE INSH FOR INSERTION SEQUENCE ELEMENT IS5A-RELATED"/>
    <property type="match status" value="1"/>
</dbReference>
<protein>
    <submittedName>
        <fullName evidence="2">Transposase</fullName>
    </submittedName>
</protein>
<organism evidence="2 3">
    <name type="scientific">Segatella hominis</name>
    <dbReference type="NCBI Taxonomy" id="2518605"/>
    <lineage>
        <taxon>Bacteria</taxon>
        <taxon>Pseudomonadati</taxon>
        <taxon>Bacteroidota</taxon>
        <taxon>Bacteroidia</taxon>
        <taxon>Bacteroidales</taxon>
        <taxon>Prevotellaceae</taxon>
        <taxon>Segatella</taxon>
    </lineage>
</organism>
<proteinExistence type="predicted"/>
<feature type="domain" description="Transposase InsH N-terminal" evidence="1">
    <location>
        <begin position="38"/>
        <end position="126"/>
    </location>
</feature>
<dbReference type="Pfam" id="PF05598">
    <property type="entry name" value="DUF772"/>
    <property type="match status" value="1"/>
</dbReference>
<accession>A0A4Y8VH29</accession>
<name>A0A4Y8VH29_9BACT</name>
<evidence type="ECO:0000259" key="1">
    <source>
        <dbReference type="Pfam" id="PF05598"/>
    </source>
</evidence>
<gene>
    <name evidence="2" type="ORF">EXN75_09655</name>
</gene>
<evidence type="ECO:0000313" key="2">
    <source>
        <dbReference type="EMBL" id="TFH79717.1"/>
    </source>
</evidence>
<dbReference type="AlphaFoldDB" id="A0A4Y8VH29"/>
<reference evidence="2 3" key="1">
    <citation type="submission" date="2019-02" db="EMBL/GenBank/DDBJ databases">
        <title>Draft Genome Sequence of the Prevotella sp. BCRC 81118, Isolated from Human Feces.</title>
        <authorList>
            <person name="Huang C.-H."/>
        </authorList>
    </citation>
    <scope>NUCLEOTIDE SEQUENCE [LARGE SCALE GENOMIC DNA]</scope>
    <source>
        <strain evidence="2 3">BCRC 81118</strain>
    </source>
</reference>
<comment type="caution">
    <text evidence="2">The sequence shown here is derived from an EMBL/GenBank/DDBJ whole genome shotgun (WGS) entry which is preliminary data.</text>
</comment>
<dbReference type="PANTHER" id="PTHR35604:SF2">
    <property type="entry name" value="TRANSPOSASE INSH FOR INSERTION SEQUENCE ELEMENT IS5A-RELATED"/>
    <property type="match status" value="1"/>
</dbReference>
<dbReference type="OrthoDB" id="5413882at2"/>
<keyword evidence="3" id="KW-1185">Reference proteome</keyword>
<evidence type="ECO:0000313" key="3">
    <source>
        <dbReference type="Proteomes" id="UP000297872"/>
    </source>
</evidence>
<dbReference type="Proteomes" id="UP000297872">
    <property type="component" value="Unassembled WGS sequence"/>
</dbReference>
<dbReference type="EMBL" id="SGVY01000023">
    <property type="protein sequence ID" value="TFH79717.1"/>
    <property type="molecule type" value="Genomic_DNA"/>
</dbReference>
<dbReference type="InterPro" id="IPR008490">
    <property type="entry name" value="Transposase_InsH_N"/>
</dbReference>